<reference evidence="5" key="1">
    <citation type="submission" date="2016-06" db="EMBL/GenBank/DDBJ databases">
        <title>Parallel loss of symbiosis genes in relatives of nitrogen-fixing non-legume Parasponia.</title>
        <authorList>
            <person name="Van Velzen R."/>
            <person name="Holmer R."/>
            <person name="Bu F."/>
            <person name="Rutten L."/>
            <person name="Van Zeijl A."/>
            <person name="Liu W."/>
            <person name="Santuari L."/>
            <person name="Cao Q."/>
            <person name="Sharma T."/>
            <person name="Shen D."/>
            <person name="Roswanjaya Y."/>
            <person name="Wardhani T."/>
            <person name="Kalhor M.S."/>
            <person name="Jansen J."/>
            <person name="Van den Hoogen J."/>
            <person name="Gungor B."/>
            <person name="Hartog M."/>
            <person name="Hontelez J."/>
            <person name="Verver J."/>
            <person name="Yang W.-C."/>
            <person name="Schijlen E."/>
            <person name="Repin R."/>
            <person name="Schilthuizen M."/>
            <person name="Schranz E."/>
            <person name="Heidstra R."/>
            <person name="Miyata K."/>
            <person name="Fedorova E."/>
            <person name="Kohlen W."/>
            <person name="Bisseling T."/>
            <person name="Smit S."/>
            <person name="Geurts R."/>
        </authorList>
    </citation>
    <scope>NUCLEOTIDE SEQUENCE [LARGE SCALE GENOMIC DNA]</scope>
    <source>
        <strain evidence="5">cv. RG33-2</strain>
    </source>
</reference>
<comment type="caution">
    <text evidence="4">The sequence shown here is derived from an EMBL/GenBank/DDBJ whole genome shotgun (WGS) entry which is preliminary data.</text>
</comment>
<dbReference type="EMBL" id="JXTC01000090">
    <property type="protein sequence ID" value="PON89793.1"/>
    <property type="molecule type" value="Genomic_DNA"/>
</dbReference>
<accession>A0A2P5EW76</accession>
<sequence>IFSVLICSVIDCIQRRRIVLWISFGKAIRWILEAAFKRCISYRISIEKYSFAEILDAYGKSEIAHKKRENLHRLASPIEVPRISDGDKVKPHKELFLILSDYSVRYI</sequence>
<dbReference type="STRING" id="63057.A0A2P5EW76"/>
<dbReference type="GO" id="GO:0005840">
    <property type="term" value="C:ribosome"/>
    <property type="evidence" value="ECO:0007669"/>
    <property type="project" value="UniProtKB-KW"/>
</dbReference>
<comment type="similarity">
    <text evidence="1">Belongs to the universal ribosomal protein uS7 family.</text>
</comment>
<organism evidence="4 5">
    <name type="scientific">Trema orientale</name>
    <name type="common">Charcoal tree</name>
    <name type="synonym">Celtis orientalis</name>
    <dbReference type="NCBI Taxonomy" id="63057"/>
    <lineage>
        <taxon>Eukaryota</taxon>
        <taxon>Viridiplantae</taxon>
        <taxon>Streptophyta</taxon>
        <taxon>Embryophyta</taxon>
        <taxon>Tracheophyta</taxon>
        <taxon>Spermatophyta</taxon>
        <taxon>Magnoliopsida</taxon>
        <taxon>eudicotyledons</taxon>
        <taxon>Gunneridae</taxon>
        <taxon>Pentapetalae</taxon>
        <taxon>rosids</taxon>
        <taxon>fabids</taxon>
        <taxon>Rosales</taxon>
        <taxon>Cannabaceae</taxon>
        <taxon>Trema</taxon>
    </lineage>
</organism>
<keyword evidence="2 4" id="KW-0689">Ribosomal protein</keyword>
<evidence type="ECO:0000256" key="1">
    <source>
        <dbReference type="ARBA" id="ARBA00007151"/>
    </source>
</evidence>
<dbReference type="InParanoid" id="A0A2P5EW76"/>
<dbReference type="Gene3D" id="1.10.455.10">
    <property type="entry name" value="Ribosomal protein S7 domain"/>
    <property type="match status" value="1"/>
</dbReference>
<keyword evidence="3" id="KW-0687">Ribonucleoprotein</keyword>
<dbReference type="InterPro" id="IPR036823">
    <property type="entry name" value="Ribosomal_uS7_dom_sf"/>
</dbReference>
<dbReference type="AlphaFoldDB" id="A0A2P5EW76"/>
<proteinExistence type="inferred from homology"/>
<feature type="non-terminal residue" evidence="4">
    <location>
        <position position="1"/>
    </location>
</feature>
<evidence type="ECO:0000256" key="2">
    <source>
        <dbReference type="ARBA" id="ARBA00022980"/>
    </source>
</evidence>
<evidence type="ECO:0000313" key="5">
    <source>
        <dbReference type="Proteomes" id="UP000237000"/>
    </source>
</evidence>
<dbReference type="Proteomes" id="UP000237000">
    <property type="component" value="Unassembled WGS sequence"/>
</dbReference>
<dbReference type="OrthoDB" id="1179038at2759"/>
<keyword evidence="5" id="KW-1185">Reference proteome</keyword>
<evidence type="ECO:0000313" key="4">
    <source>
        <dbReference type="EMBL" id="PON89793.1"/>
    </source>
</evidence>
<dbReference type="GO" id="GO:1990904">
    <property type="term" value="C:ribonucleoprotein complex"/>
    <property type="evidence" value="ECO:0007669"/>
    <property type="project" value="UniProtKB-KW"/>
</dbReference>
<protein>
    <submittedName>
        <fullName evidence="4">Ribosomal protein</fullName>
    </submittedName>
</protein>
<name>A0A2P5EW76_TREOI</name>
<evidence type="ECO:0000256" key="3">
    <source>
        <dbReference type="ARBA" id="ARBA00023274"/>
    </source>
</evidence>
<gene>
    <name evidence="4" type="ORF">TorRG33x02_144730</name>
</gene>
<dbReference type="SUPFAM" id="SSF47973">
    <property type="entry name" value="Ribosomal protein S7"/>
    <property type="match status" value="1"/>
</dbReference>